<dbReference type="Proteomes" id="UP000054266">
    <property type="component" value="Unassembled WGS sequence"/>
</dbReference>
<evidence type="ECO:0000256" key="1">
    <source>
        <dbReference type="SAM" id="MobiDB-lite"/>
    </source>
</evidence>
<name>A0A0D2FPB0_9EURO</name>
<sequence length="231" mass="25737">MSVGMLLFFSILMLLWRKYHPRTFHKVLDSIPFCGCFGRWRKTREKNKQVRRMRSLGILTSDNAGLTGSGTGATDTYARHLKKFEDDAARAREKMSFETPTHTPGSPYTPGRKSRRSNSITALPKIGSPWKSPKHSTPSNQSHDAIPLNASPIHNGARAYGPFKRTRAETDSLQSWEEKWYALGSEHGTQGTPSSTITSAKSGTKNEGHGMQSIDEFEAQSGPGQSWRKLV</sequence>
<evidence type="ECO:0000313" key="3">
    <source>
        <dbReference type="EMBL" id="KIW68410.1"/>
    </source>
</evidence>
<dbReference type="STRING" id="5601.A0A0D2FPB0"/>
<feature type="region of interest" description="Disordered" evidence="1">
    <location>
        <begin position="91"/>
        <end position="159"/>
    </location>
</feature>
<dbReference type="HOGENOM" id="CLU_1199662_0_0_1"/>
<feature type="compositionally biased region" description="Polar residues" evidence="1">
    <location>
        <begin position="187"/>
        <end position="205"/>
    </location>
</feature>
<keyword evidence="2" id="KW-0732">Signal</keyword>
<dbReference type="EMBL" id="KN846958">
    <property type="protein sequence ID" value="KIW68410.1"/>
    <property type="molecule type" value="Genomic_DNA"/>
</dbReference>
<organism evidence="3 4">
    <name type="scientific">Phialophora macrospora</name>
    <dbReference type="NCBI Taxonomy" id="1851006"/>
    <lineage>
        <taxon>Eukaryota</taxon>
        <taxon>Fungi</taxon>
        <taxon>Dikarya</taxon>
        <taxon>Ascomycota</taxon>
        <taxon>Pezizomycotina</taxon>
        <taxon>Eurotiomycetes</taxon>
        <taxon>Chaetothyriomycetidae</taxon>
        <taxon>Chaetothyriales</taxon>
        <taxon>Herpotrichiellaceae</taxon>
        <taxon>Phialophora</taxon>
    </lineage>
</organism>
<feature type="region of interest" description="Disordered" evidence="1">
    <location>
        <begin position="184"/>
        <end position="231"/>
    </location>
</feature>
<dbReference type="AlphaFoldDB" id="A0A0D2FPB0"/>
<proteinExistence type="predicted"/>
<keyword evidence="4" id="KW-1185">Reference proteome</keyword>
<evidence type="ECO:0000313" key="4">
    <source>
        <dbReference type="Proteomes" id="UP000054266"/>
    </source>
</evidence>
<feature type="chain" id="PRO_5002242262" evidence="2">
    <location>
        <begin position="22"/>
        <end position="231"/>
    </location>
</feature>
<evidence type="ECO:0000256" key="2">
    <source>
        <dbReference type="SAM" id="SignalP"/>
    </source>
</evidence>
<reference evidence="3 4" key="1">
    <citation type="submission" date="2015-01" db="EMBL/GenBank/DDBJ databases">
        <title>The Genome Sequence of Capronia semiimmersa CBS27337.</title>
        <authorList>
            <consortium name="The Broad Institute Genomics Platform"/>
            <person name="Cuomo C."/>
            <person name="de Hoog S."/>
            <person name="Gorbushina A."/>
            <person name="Stielow B."/>
            <person name="Teixiera M."/>
            <person name="Abouelleil A."/>
            <person name="Chapman S.B."/>
            <person name="Priest M."/>
            <person name="Young S.K."/>
            <person name="Wortman J."/>
            <person name="Nusbaum C."/>
            <person name="Birren B."/>
        </authorList>
    </citation>
    <scope>NUCLEOTIDE SEQUENCE [LARGE SCALE GENOMIC DNA]</scope>
    <source>
        <strain evidence="3 4">CBS 27337</strain>
    </source>
</reference>
<protein>
    <submittedName>
        <fullName evidence="3">Uncharacterized protein</fullName>
    </submittedName>
</protein>
<accession>A0A0D2FPB0</accession>
<feature type="signal peptide" evidence="2">
    <location>
        <begin position="1"/>
        <end position="21"/>
    </location>
</feature>
<gene>
    <name evidence="3" type="ORF">PV04_04359</name>
</gene>